<sequence>MCPAGDHVFSKGIGTRTAALYVAWAQQFEHMGLNEQADAVYQKALENEAQPADTSLWLRTRCVSLNFHVNRLLTMCLHFSTTNILYLLLQVSVDCPSKPPANTMTVT</sequence>
<dbReference type="Gene3D" id="1.25.40.430">
    <property type="match status" value="1"/>
</dbReference>
<organism evidence="2 3">
    <name type="scientific">Amphiprion percula</name>
    <name type="common">Orange clownfish</name>
    <name type="synonym">Lutjanus percula</name>
    <dbReference type="NCBI Taxonomy" id="161767"/>
    <lineage>
        <taxon>Eukaryota</taxon>
        <taxon>Metazoa</taxon>
        <taxon>Chordata</taxon>
        <taxon>Craniata</taxon>
        <taxon>Vertebrata</taxon>
        <taxon>Euteleostomi</taxon>
        <taxon>Actinopterygii</taxon>
        <taxon>Neopterygii</taxon>
        <taxon>Teleostei</taxon>
        <taxon>Neoteleostei</taxon>
        <taxon>Acanthomorphata</taxon>
        <taxon>Ovalentaria</taxon>
        <taxon>Pomacentridae</taxon>
        <taxon>Amphiprion</taxon>
    </lineage>
</organism>
<reference evidence="2" key="2">
    <citation type="submission" date="2025-08" db="UniProtKB">
        <authorList>
            <consortium name="Ensembl"/>
        </authorList>
    </citation>
    <scope>IDENTIFICATION</scope>
</reference>
<dbReference type="STRING" id="161767.ENSAPEP00000029779"/>
<feature type="domain" description="BUB1 N-terminal" evidence="1">
    <location>
        <begin position="1"/>
        <end position="102"/>
    </location>
</feature>
<dbReference type="Proteomes" id="UP000265080">
    <property type="component" value="Chromosome 11"/>
</dbReference>
<proteinExistence type="predicted"/>
<reference evidence="2" key="3">
    <citation type="submission" date="2025-09" db="UniProtKB">
        <authorList>
            <consortium name="Ensembl"/>
        </authorList>
    </citation>
    <scope>IDENTIFICATION</scope>
</reference>
<dbReference type="PROSITE" id="PS51489">
    <property type="entry name" value="BUB1_N"/>
    <property type="match status" value="1"/>
</dbReference>
<name>A0A3P8TXF1_AMPPE</name>
<accession>A0A3P8TXF1</accession>
<dbReference type="Ensembl" id="ENSAPET00000030577.1">
    <property type="protein sequence ID" value="ENSAPEP00000029779.1"/>
    <property type="gene ID" value="ENSAPEG00000021166.1"/>
</dbReference>
<dbReference type="InterPro" id="IPR013212">
    <property type="entry name" value="Mad3/Bub1_I"/>
</dbReference>
<evidence type="ECO:0000313" key="2">
    <source>
        <dbReference type="Ensembl" id="ENSAPEP00000029779.1"/>
    </source>
</evidence>
<keyword evidence="3" id="KW-1185">Reference proteome</keyword>
<protein>
    <recommendedName>
        <fullName evidence="1">BUB1 N-terminal domain-containing protein</fullName>
    </recommendedName>
</protein>
<evidence type="ECO:0000313" key="3">
    <source>
        <dbReference type="Proteomes" id="UP000265080"/>
    </source>
</evidence>
<reference evidence="2 3" key="1">
    <citation type="submission" date="2018-03" db="EMBL/GenBank/DDBJ databases">
        <title>Finding Nemo's genes: A chromosome-scale reference assembly of the genome of the orange clownfish Amphiprion percula.</title>
        <authorList>
            <person name="Lehmann R."/>
        </authorList>
    </citation>
    <scope>NUCLEOTIDE SEQUENCE</scope>
</reference>
<evidence type="ECO:0000259" key="1">
    <source>
        <dbReference type="PROSITE" id="PS51489"/>
    </source>
</evidence>
<dbReference type="AlphaFoldDB" id="A0A3P8TXF1"/>
<dbReference type="GeneTree" id="ENSGT00940000177253"/>